<dbReference type="GO" id="GO:0005829">
    <property type="term" value="C:cytosol"/>
    <property type="evidence" value="ECO:0007669"/>
    <property type="project" value="TreeGrafter"/>
</dbReference>
<evidence type="ECO:0000256" key="2">
    <source>
        <dbReference type="ARBA" id="ARBA00022448"/>
    </source>
</evidence>
<protein>
    <recommendedName>
        <fullName evidence="5">Glycolipid transfer protein domain-containing protein</fullName>
    </recommendedName>
</protein>
<sequence length="248" mass="28550">MVASQINLEEPRTEIAEEKDTKEVEMKRRREIEKSSSEIRSAIEELSMFIKLKPKDNLDAPRIHIPTKPFLHLCNLVLQVLDKIGPTMLVLRQDIHQNIQRLEKFCESDPSKYANVVEILKKEASEGNARKKTSCSKAFLWLTRSLDFMVALLQRLAKDPGQKMEQAVEESYNIALKPWHGWISSAAFKVALKLLPDSVTFMNILMAKDETYDNLKEEMQTLTSLLVPFLEEIHSILRLQGLDMLKSK</sequence>
<evidence type="ECO:0000313" key="6">
    <source>
        <dbReference type="EMBL" id="KAK9216323.1"/>
    </source>
</evidence>
<dbReference type="GO" id="GO:0016020">
    <property type="term" value="C:membrane"/>
    <property type="evidence" value="ECO:0007669"/>
    <property type="project" value="TreeGrafter"/>
</dbReference>
<evidence type="ECO:0000256" key="3">
    <source>
        <dbReference type="ARBA" id="ARBA00023055"/>
    </source>
</evidence>
<dbReference type="AlphaFoldDB" id="A0AAP0MQ66"/>
<dbReference type="SMR" id="A0AAP0MQ66"/>
<keyword evidence="3" id="KW-0445">Lipid transport</keyword>
<name>A0AAP0MQ66_9ROSI</name>
<dbReference type="GO" id="GO:1902388">
    <property type="term" value="F:ceramide 1-phosphate transfer activity"/>
    <property type="evidence" value="ECO:0007669"/>
    <property type="project" value="TreeGrafter"/>
</dbReference>
<dbReference type="InterPro" id="IPR036497">
    <property type="entry name" value="GLTP_sf"/>
</dbReference>
<dbReference type="InterPro" id="IPR014830">
    <property type="entry name" value="Glycolipid_transfer_prot_dom"/>
</dbReference>
<comment type="caution">
    <text evidence="6">The sequence shown here is derived from an EMBL/GenBank/DDBJ whole genome shotgun (WGS) entry which is preliminary data.</text>
</comment>
<dbReference type="Gene3D" id="1.10.3520.10">
    <property type="entry name" value="Glycolipid transfer protein"/>
    <property type="match status" value="1"/>
</dbReference>
<reference evidence="6 7" key="1">
    <citation type="submission" date="2024-05" db="EMBL/GenBank/DDBJ databases">
        <title>Haplotype-resolved chromosome-level genome assembly of Huyou (Citrus changshanensis).</title>
        <authorList>
            <person name="Miao C."/>
            <person name="Chen W."/>
            <person name="Wu Y."/>
            <person name="Wang L."/>
            <person name="Zhao S."/>
            <person name="Grierson D."/>
            <person name="Xu C."/>
            <person name="Chen K."/>
        </authorList>
    </citation>
    <scope>NUCLEOTIDE SEQUENCE [LARGE SCALE GENOMIC DNA]</scope>
    <source>
        <strain evidence="6">01-14</strain>
        <tissue evidence="6">Leaf</tissue>
    </source>
</reference>
<keyword evidence="7" id="KW-1185">Reference proteome</keyword>
<feature type="region of interest" description="Disordered" evidence="4">
    <location>
        <begin position="1"/>
        <end position="23"/>
    </location>
</feature>
<evidence type="ECO:0000256" key="4">
    <source>
        <dbReference type="SAM" id="MobiDB-lite"/>
    </source>
</evidence>
<dbReference type="GO" id="GO:1902387">
    <property type="term" value="F:ceramide 1-phosphate binding"/>
    <property type="evidence" value="ECO:0007669"/>
    <property type="project" value="TreeGrafter"/>
</dbReference>
<dbReference type="Pfam" id="PF08718">
    <property type="entry name" value="GLTP"/>
    <property type="match status" value="1"/>
</dbReference>
<evidence type="ECO:0000259" key="5">
    <source>
        <dbReference type="Pfam" id="PF08718"/>
    </source>
</evidence>
<organism evidence="6 7">
    <name type="scientific">Citrus x changshan-huyou</name>
    <dbReference type="NCBI Taxonomy" id="2935761"/>
    <lineage>
        <taxon>Eukaryota</taxon>
        <taxon>Viridiplantae</taxon>
        <taxon>Streptophyta</taxon>
        <taxon>Embryophyta</taxon>
        <taxon>Tracheophyta</taxon>
        <taxon>Spermatophyta</taxon>
        <taxon>Magnoliopsida</taxon>
        <taxon>eudicotyledons</taxon>
        <taxon>Gunneridae</taxon>
        <taxon>Pentapetalae</taxon>
        <taxon>rosids</taxon>
        <taxon>malvids</taxon>
        <taxon>Sapindales</taxon>
        <taxon>Rutaceae</taxon>
        <taxon>Aurantioideae</taxon>
        <taxon>Citrus</taxon>
    </lineage>
</organism>
<feature type="domain" description="Glycolipid transfer protein" evidence="5">
    <location>
        <begin position="65"/>
        <end position="206"/>
    </location>
</feature>
<dbReference type="SUPFAM" id="SSF110004">
    <property type="entry name" value="Glycolipid transfer protein, GLTP"/>
    <property type="match status" value="1"/>
</dbReference>
<evidence type="ECO:0000256" key="1">
    <source>
        <dbReference type="ARBA" id="ARBA00007148"/>
    </source>
</evidence>
<keyword evidence="2" id="KW-0813">Transport</keyword>
<dbReference type="FunFam" id="1.10.3520.10:FF:000008">
    <property type="entry name" value="Glycolipid transfer protein 2"/>
    <property type="match status" value="1"/>
</dbReference>
<evidence type="ECO:0000313" key="7">
    <source>
        <dbReference type="Proteomes" id="UP001428341"/>
    </source>
</evidence>
<gene>
    <name evidence="6" type="ORF">WN944_008332</name>
</gene>
<comment type="similarity">
    <text evidence="1">Belongs to the GLTP family.</text>
</comment>
<dbReference type="PANTHER" id="PTHR10219:SF34">
    <property type="entry name" value="GLYCOLIPID TRANSFER PROTEIN 3"/>
    <property type="match status" value="1"/>
</dbReference>
<proteinExistence type="inferred from homology"/>
<dbReference type="PANTHER" id="PTHR10219">
    <property type="entry name" value="GLYCOLIPID TRANSFER PROTEIN-RELATED"/>
    <property type="match status" value="1"/>
</dbReference>
<accession>A0AAP0MQ66</accession>
<dbReference type="Proteomes" id="UP001428341">
    <property type="component" value="Unassembled WGS sequence"/>
</dbReference>
<feature type="compositionally biased region" description="Basic and acidic residues" evidence="4">
    <location>
        <begin position="9"/>
        <end position="23"/>
    </location>
</feature>
<dbReference type="EMBL" id="JBCGBO010000003">
    <property type="protein sequence ID" value="KAK9216323.1"/>
    <property type="molecule type" value="Genomic_DNA"/>
</dbReference>